<name>A0A9Q1FN20_SYNKA</name>
<protein>
    <recommendedName>
        <fullName evidence="4">Centriolar coiled-coil protein of 110 kDa-like</fullName>
    </recommendedName>
</protein>
<dbReference type="AlphaFoldDB" id="A0A9Q1FN20"/>
<feature type="region of interest" description="Disordered" evidence="1">
    <location>
        <begin position="69"/>
        <end position="98"/>
    </location>
</feature>
<evidence type="ECO:0008006" key="4">
    <source>
        <dbReference type="Google" id="ProtNLM"/>
    </source>
</evidence>
<dbReference type="OrthoDB" id="10028852at2759"/>
<accession>A0A9Q1FN20</accession>
<feature type="compositionally biased region" description="Basic and acidic residues" evidence="1">
    <location>
        <begin position="26"/>
        <end position="35"/>
    </location>
</feature>
<dbReference type="PANTHER" id="PTHR13594:SF2">
    <property type="entry name" value="SI:CH73-100L22.3"/>
    <property type="match status" value="1"/>
</dbReference>
<dbReference type="GO" id="GO:0032465">
    <property type="term" value="P:regulation of cytokinesis"/>
    <property type="evidence" value="ECO:0007669"/>
    <property type="project" value="InterPro"/>
</dbReference>
<dbReference type="PANTHER" id="PTHR13594">
    <property type="entry name" value="CENTRIOLAR COILED-COIL PROTEIN OF 110 KDA"/>
    <property type="match status" value="1"/>
</dbReference>
<feature type="region of interest" description="Disordered" evidence="1">
    <location>
        <begin position="20"/>
        <end position="43"/>
    </location>
</feature>
<organism evidence="2 3">
    <name type="scientific">Synaphobranchus kaupii</name>
    <name type="common">Kaup's arrowtooth eel</name>
    <dbReference type="NCBI Taxonomy" id="118154"/>
    <lineage>
        <taxon>Eukaryota</taxon>
        <taxon>Metazoa</taxon>
        <taxon>Chordata</taxon>
        <taxon>Craniata</taxon>
        <taxon>Vertebrata</taxon>
        <taxon>Euteleostomi</taxon>
        <taxon>Actinopterygii</taxon>
        <taxon>Neopterygii</taxon>
        <taxon>Teleostei</taxon>
        <taxon>Anguilliformes</taxon>
        <taxon>Synaphobranchidae</taxon>
        <taxon>Synaphobranchus</taxon>
    </lineage>
</organism>
<evidence type="ECO:0000313" key="2">
    <source>
        <dbReference type="EMBL" id="KAJ8362834.1"/>
    </source>
</evidence>
<dbReference type="Proteomes" id="UP001152622">
    <property type="component" value="Chromosome 4"/>
</dbReference>
<dbReference type="GO" id="GO:0005814">
    <property type="term" value="C:centriole"/>
    <property type="evidence" value="ECO:0007669"/>
    <property type="project" value="InterPro"/>
</dbReference>
<sequence length="448" mass="49312">MNLSSLKALILDLQTTLTDTPADEGETQKAVRSERTSPCPVTSLAQRRRVPSAFRNVSGTGSRQAAAILSDTSNQDVWANQSGRTPGGSRSPPETVGYGLDRQSAKRRLLMNTGGHRPLSSTPKGPTSVLENQQLKQTHAGQLQALMQEQQLQLKQTHAGQLQALMQNQQLKQTHAGQLQALMQEQQPQLKQTHAGQLQALMQEQQLQLKQTHAGQLQALMQEQQAQLQELQQRLSLGGVSVLGSSPSSGVKGVVTPVTLERPLLVQPAGPCPLLQSPGSSTLPSAWRPLVAAAVKGYLTRRLLRTERLAQLLRTVKDTQQFLQTLPTQTPCRGELGGRQDLLLQERVLMQLRSARYEIHDIMFGFSPAEHMQIISWDRQLLRKRDMKRKESGRTQSRGRGSLSAATVKALERKRSVGLQKRAAERQRGPVGGDCGRRELRALSGGNR</sequence>
<feature type="region of interest" description="Disordered" evidence="1">
    <location>
        <begin position="386"/>
        <end position="448"/>
    </location>
</feature>
<keyword evidence="3" id="KW-1185">Reference proteome</keyword>
<feature type="compositionally biased region" description="Polar residues" evidence="1">
    <location>
        <begin position="70"/>
        <end position="84"/>
    </location>
</feature>
<proteinExistence type="predicted"/>
<evidence type="ECO:0000256" key="1">
    <source>
        <dbReference type="SAM" id="MobiDB-lite"/>
    </source>
</evidence>
<dbReference type="GO" id="GO:0007099">
    <property type="term" value="P:centriole replication"/>
    <property type="evidence" value="ECO:0007669"/>
    <property type="project" value="InterPro"/>
</dbReference>
<dbReference type="GO" id="GO:0032053">
    <property type="term" value="P:ciliary basal body organization"/>
    <property type="evidence" value="ECO:0007669"/>
    <property type="project" value="TreeGrafter"/>
</dbReference>
<dbReference type="GO" id="GO:1903723">
    <property type="term" value="P:negative regulation of centriole elongation"/>
    <property type="evidence" value="ECO:0007669"/>
    <property type="project" value="TreeGrafter"/>
</dbReference>
<reference evidence="2" key="1">
    <citation type="journal article" date="2023" name="Science">
        <title>Genome structures resolve the early diversification of teleost fishes.</title>
        <authorList>
            <person name="Parey E."/>
            <person name="Louis A."/>
            <person name="Montfort J."/>
            <person name="Bouchez O."/>
            <person name="Roques C."/>
            <person name="Iampietro C."/>
            <person name="Lluch J."/>
            <person name="Castinel A."/>
            <person name="Donnadieu C."/>
            <person name="Desvignes T."/>
            <person name="Floi Bucao C."/>
            <person name="Jouanno E."/>
            <person name="Wen M."/>
            <person name="Mejri S."/>
            <person name="Dirks R."/>
            <person name="Jansen H."/>
            <person name="Henkel C."/>
            <person name="Chen W.J."/>
            <person name="Zahm M."/>
            <person name="Cabau C."/>
            <person name="Klopp C."/>
            <person name="Thompson A.W."/>
            <person name="Robinson-Rechavi M."/>
            <person name="Braasch I."/>
            <person name="Lecointre G."/>
            <person name="Bobe J."/>
            <person name="Postlethwait J.H."/>
            <person name="Berthelot C."/>
            <person name="Roest Crollius H."/>
            <person name="Guiguen Y."/>
        </authorList>
    </citation>
    <scope>NUCLEOTIDE SEQUENCE</scope>
    <source>
        <strain evidence="2">WJC10195</strain>
    </source>
</reference>
<evidence type="ECO:0000313" key="3">
    <source>
        <dbReference type="Proteomes" id="UP001152622"/>
    </source>
</evidence>
<dbReference type="InterPro" id="IPR033207">
    <property type="entry name" value="CCP110"/>
</dbReference>
<gene>
    <name evidence="2" type="ORF">SKAU_G00116650</name>
</gene>
<dbReference type="EMBL" id="JAINUF010000004">
    <property type="protein sequence ID" value="KAJ8362834.1"/>
    <property type="molecule type" value="Genomic_DNA"/>
</dbReference>
<comment type="caution">
    <text evidence="2">The sequence shown here is derived from an EMBL/GenBank/DDBJ whole genome shotgun (WGS) entry which is preliminary data.</text>
</comment>